<dbReference type="EMBL" id="QKSB01000002">
    <property type="protein sequence ID" value="PZE17863.1"/>
    <property type="molecule type" value="Genomic_DNA"/>
</dbReference>
<evidence type="ECO:0008006" key="4">
    <source>
        <dbReference type="Google" id="ProtNLM"/>
    </source>
</evidence>
<reference evidence="2 3" key="1">
    <citation type="submission" date="2018-06" db="EMBL/GenBank/DDBJ databases">
        <title>The draft genome sequence of Crocinitomix sp. SM1701.</title>
        <authorList>
            <person name="Zhang X."/>
        </authorList>
    </citation>
    <scope>NUCLEOTIDE SEQUENCE [LARGE SCALE GENOMIC DNA]</scope>
    <source>
        <strain evidence="2 3">SM1701</strain>
    </source>
</reference>
<dbReference type="RefSeq" id="WP_111062014.1">
    <property type="nucleotide sequence ID" value="NZ_JBHUCU010000002.1"/>
</dbReference>
<accession>A0A2W1NFI5</accession>
<feature type="transmembrane region" description="Helical" evidence="1">
    <location>
        <begin position="48"/>
        <end position="68"/>
    </location>
</feature>
<sequence length="131" mass="14567">MRQILDQIINVFSIIVLVFFAVPKIMGMPKSVAGFTQFESVLGINADFFRLFTGGAELLIAILILVYMFTKNNKLGIVAFVFLLATMVSALVIEFLVRPSPVGLLVGIAIILSITSIYKLLNIQHHEKLKR</sequence>
<name>A0A2W1NFI5_9FLAO</name>
<evidence type="ECO:0000313" key="3">
    <source>
        <dbReference type="Proteomes" id="UP000249248"/>
    </source>
</evidence>
<keyword evidence="1" id="KW-1133">Transmembrane helix</keyword>
<dbReference type="OrthoDB" id="1442110at2"/>
<organism evidence="2 3">
    <name type="scientific">Putridiphycobacter roseus</name>
    <dbReference type="NCBI Taxonomy" id="2219161"/>
    <lineage>
        <taxon>Bacteria</taxon>
        <taxon>Pseudomonadati</taxon>
        <taxon>Bacteroidota</taxon>
        <taxon>Flavobacteriia</taxon>
        <taxon>Flavobacteriales</taxon>
        <taxon>Crocinitomicaceae</taxon>
        <taxon>Putridiphycobacter</taxon>
    </lineage>
</organism>
<feature type="transmembrane region" description="Helical" evidence="1">
    <location>
        <begin position="7"/>
        <end position="28"/>
    </location>
</feature>
<dbReference type="Proteomes" id="UP000249248">
    <property type="component" value="Unassembled WGS sequence"/>
</dbReference>
<proteinExistence type="predicted"/>
<keyword evidence="1" id="KW-0812">Transmembrane</keyword>
<evidence type="ECO:0000256" key="1">
    <source>
        <dbReference type="SAM" id="Phobius"/>
    </source>
</evidence>
<keyword evidence="1" id="KW-0472">Membrane</keyword>
<dbReference type="AlphaFoldDB" id="A0A2W1NFI5"/>
<keyword evidence="3" id="KW-1185">Reference proteome</keyword>
<feature type="transmembrane region" description="Helical" evidence="1">
    <location>
        <begin position="75"/>
        <end position="96"/>
    </location>
</feature>
<feature type="transmembrane region" description="Helical" evidence="1">
    <location>
        <begin position="102"/>
        <end position="121"/>
    </location>
</feature>
<evidence type="ECO:0000313" key="2">
    <source>
        <dbReference type="EMBL" id="PZE17863.1"/>
    </source>
</evidence>
<protein>
    <recommendedName>
        <fullName evidence="4">DoxX family protein</fullName>
    </recommendedName>
</protein>
<gene>
    <name evidence="2" type="ORF">DNU06_04385</name>
</gene>
<comment type="caution">
    <text evidence="2">The sequence shown here is derived from an EMBL/GenBank/DDBJ whole genome shotgun (WGS) entry which is preliminary data.</text>
</comment>